<feature type="region of interest" description="Disordered" evidence="1">
    <location>
        <begin position="1"/>
        <end position="22"/>
    </location>
</feature>
<feature type="region of interest" description="Disordered" evidence="1">
    <location>
        <begin position="989"/>
        <end position="1024"/>
    </location>
</feature>
<feature type="compositionally biased region" description="Basic and acidic residues" evidence="1">
    <location>
        <begin position="989"/>
        <end position="1002"/>
    </location>
</feature>
<evidence type="ECO:0000256" key="1">
    <source>
        <dbReference type="SAM" id="MobiDB-lite"/>
    </source>
</evidence>
<evidence type="ECO:0000313" key="4">
    <source>
        <dbReference type="Proteomes" id="UP001433268"/>
    </source>
</evidence>
<comment type="caution">
    <text evidence="3">The sequence shown here is derived from an EMBL/GenBank/DDBJ whole genome shotgun (WGS) entry which is preliminary data.</text>
</comment>
<feature type="compositionally biased region" description="Low complexity" evidence="1">
    <location>
        <begin position="496"/>
        <end position="510"/>
    </location>
</feature>
<dbReference type="CDD" id="cd02656">
    <property type="entry name" value="MIT"/>
    <property type="match status" value="1"/>
</dbReference>
<feature type="compositionally biased region" description="Polar residues" evidence="1">
    <location>
        <begin position="1227"/>
        <end position="1242"/>
    </location>
</feature>
<feature type="region of interest" description="Disordered" evidence="1">
    <location>
        <begin position="755"/>
        <end position="846"/>
    </location>
</feature>
<feature type="compositionally biased region" description="Basic and acidic residues" evidence="1">
    <location>
        <begin position="262"/>
        <end position="271"/>
    </location>
</feature>
<dbReference type="Pfam" id="PF04212">
    <property type="entry name" value="MIT"/>
    <property type="match status" value="1"/>
</dbReference>
<feature type="compositionally biased region" description="Polar residues" evidence="1">
    <location>
        <begin position="179"/>
        <end position="203"/>
    </location>
</feature>
<feature type="compositionally biased region" description="Basic and acidic residues" evidence="1">
    <location>
        <begin position="645"/>
        <end position="654"/>
    </location>
</feature>
<dbReference type="InterPro" id="IPR007330">
    <property type="entry name" value="MIT_dom"/>
</dbReference>
<feature type="compositionally biased region" description="Polar residues" evidence="1">
    <location>
        <begin position="307"/>
        <end position="318"/>
    </location>
</feature>
<evidence type="ECO:0000313" key="3">
    <source>
        <dbReference type="EMBL" id="KAK8062301.1"/>
    </source>
</evidence>
<feature type="compositionally biased region" description="Low complexity" evidence="1">
    <location>
        <begin position="891"/>
        <end position="902"/>
    </location>
</feature>
<dbReference type="InterPro" id="IPR036181">
    <property type="entry name" value="MIT_dom_sf"/>
</dbReference>
<feature type="compositionally biased region" description="Polar residues" evidence="1">
    <location>
        <begin position="238"/>
        <end position="251"/>
    </location>
</feature>
<feature type="compositionally biased region" description="Low complexity" evidence="1">
    <location>
        <begin position="319"/>
        <end position="341"/>
    </location>
</feature>
<feature type="region of interest" description="Disordered" evidence="1">
    <location>
        <begin position="476"/>
        <end position="665"/>
    </location>
</feature>
<feature type="compositionally biased region" description="Polar residues" evidence="1">
    <location>
        <begin position="1157"/>
        <end position="1168"/>
    </location>
</feature>
<reference evidence="3 4" key="1">
    <citation type="submission" date="2023-01" db="EMBL/GenBank/DDBJ databases">
        <title>Analysis of 21 Apiospora genomes using comparative genomics revels a genus with tremendous synthesis potential of carbohydrate active enzymes and secondary metabolites.</title>
        <authorList>
            <person name="Sorensen T."/>
        </authorList>
    </citation>
    <scope>NUCLEOTIDE SEQUENCE [LARGE SCALE GENOMIC DNA]</scope>
    <source>
        <strain evidence="3 4">CBS 114990</strain>
    </source>
</reference>
<feature type="compositionally biased region" description="Pro residues" evidence="1">
    <location>
        <begin position="292"/>
        <end position="301"/>
    </location>
</feature>
<feature type="compositionally biased region" description="Pro residues" evidence="1">
    <location>
        <begin position="1096"/>
        <end position="1111"/>
    </location>
</feature>
<dbReference type="GeneID" id="92051772"/>
<dbReference type="Gene3D" id="1.20.58.80">
    <property type="entry name" value="Phosphotransferase system, lactose/cellobiose-type IIA subunit"/>
    <property type="match status" value="1"/>
</dbReference>
<feature type="compositionally biased region" description="Polar residues" evidence="1">
    <location>
        <begin position="557"/>
        <end position="569"/>
    </location>
</feature>
<feature type="compositionally biased region" description="Polar residues" evidence="1">
    <location>
        <begin position="1037"/>
        <end position="1046"/>
    </location>
</feature>
<protein>
    <recommendedName>
        <fullName evidence="2">MIT domain-containing protein</fullName>
    </recommendedName>
</protein>
<feature type="compositionally biased region" description="Polar residues" evidence="1">
    <location>
        <begin position="770"/>
        <end position="789"/>
    </location>
</feature>
<proteinExistence type="predicted"/>
<dbReference type="SUPFAM" id="SSF116846">
    <property type="entry name" value="MIT domain"/>
    <property type="match status" value="1"/>
</dbReference>
<dbReference type="RefSeq" id="XP_066660900.1">
    <property type="nucleotide sequence ID" value="XM_066818712.1"/>
</dbReference>
<dbReference type="SMART" id="SM00745">
    <property type="entry name" value="MIT"/>
    <property type="match status" value="1"/>
</dbReference>
<feature type="region of interest" description="Disordered" evidence="1">
    <location>
        <begin position="1157"/>
        <end position="1242"/>
    </location>
</feature>
<feature type="region of interest" description="Disordered" evidence="1">
    <location>
        <begin position="865"/>
        <end position="902"/>
    </location>
</feature>
<feature type="compositionally biased region" description="Low complexity" evidence="1">
    <location>
        <begin position="393"/>
        <end position="403"/>
    </location>
</feature>
<feature type="compositionally biased region" description="Low complexity" evidence="1">
    <location>
        <begin position="433"/>
        <end position="453"/>
    </location>
</feature>
<feature type="compositionally biased region" description="Polar residues" evidence="1">
    <location>
        <begin position="1060"/>
        <end position="1085"/>
    </location>
</feature>
<feature type="domain" description="MIT" evidence="2">
    <location>
        <begin position="658"/>
        <end position="735"/>
    </location>
</feature>
<dbReference type="EMBL" id="JAQQWN010000010">
    <property type="protein sequence ID" value="KAK8062301.1"/>
    <property type="molecule type" value="Genomic_DNA"/>
</dbReference>
<feature type="region of interest" description="Disordered" evidence="1">
    <location>
        <begin position="1037"/>
        <end position="1124"/>
    </location>
</feature>
<dbReference type="PANTHER" id="PTHR37327">
    <property type="entry name" value="CHROMOSOME 1, WHOLE GENOME SHOTGUN SEQUENCE"/>
    <property type="match status" value="1"/>
</dbReference>
<feature type="compositionally biased region" description="Basic and acidic residues" evidence="1">
    <location>
        <begin position="418"/>
        <end position="430"/>
    </location>
</feature>
<gene>
    <name evidence="3" type="ORF">PG997_014398</name>
</gene>
<organism evidence="3 4">
    <name type="scientific">Apiospora hydei</name>
    <dbReference type="NCBI Taxonomy" id="1337664"/>
    <lineage>
        <taxon>Eukaryota</taxon>
        <taxon>Fungi</taxon>
        <taxon>Dikarya</taxon>
        <taxon>Ascomycota</taxon>
        <taxon>Pezizomycotina</taxon>
        <taxon>Sordariomycetes</taxon>
        <taxon>Xylariomycetidae</taxon>
        <taxon>Amphisphaeriales</taxon>
        <taxon>Apiosporaceae</taxon>
        <taxon>Apiospora</taxon>
    </lineage>
</organism>
<accession>A0ABR1UW55</accession>
<name>A0ABR1UW55_9PEZI</name>
<feature type="compositionally biased region" description="Basic and acidic residues" evidence="1">
    <location>
        <begin position="586"/>
        <end position="603"/>
    </location>
</feature>
<evidence type="ECO:0000259" key="2">
    <source>
        <dbReference type="SMART" id="SM00745"/>
    </source>
</evidence>
<keyword evidence="4" id="KW-1185">Reference proteome</keyword>
<feature type="region of interest" description="Disordered" evidence="1">
    <location>
        <begin position="1471"/>
        <end position="1504"/>
    </location>
</feature>
<feature type="region of interest" description="Disordered" evidence="1">
    <location>
        <begin position="169"/>
        <end position="453"/>
    </location>
</feature>
<dbReference type="Proteomes" id="UP001433268">
    <property type="component" value="Unassembled WGS sequence"/>
</dbReference>
<sequence>MLTIGRPYQSVPVSSPPRPVTVSPSKYTAVARALRLERSQCIELIDWGSSTRAREQEREIESNKTLEDATTTCHDQFGRFHKVPISISISIVLPEPPPPRRLPFYQPRFQFQSLLDLVHQTTRLGSDLFPLPPVLSSFNTRTPTPTNAYPAAVAPIYSVAEHFRPESSAVAAAADSPHPFQSRQKPTNFSNPTSFASRTSSPASAFHYNRGRTDNYSSIPRGATTVPSAADIGAGLGPTTSHNHATPNPSTFAARATSGSRDLGRGFDRDQILIGDSSDYRPPDETQSQRYPPLPPPPPHIAAPDNTEANTSNNNAHQAPSSLSLAPPGAAPVLLPRTSSLLPPPRNVGYAGLLKKEPIPPEPATKTKPRRSHSRASSIGVITDSFRNLNRWSASTSSSSRASNRPGVPTIASVPERAGQDQRDRERGAGKEQPSPQQQQSTPTSRRSTFSRRMSVDSVAIIANATDAITAHASATFQSPRKLSKRRPSDGGTLTASPRSRANSNASSRLRPLENSPRLSSAPAPNLPPIVSLPSLEFPDTESSEPATARPTDPSAPATNLFSRLGTDTSSPSSPYSSQGKNSRAGQRDYLGDEPTDSYKNRENTPSLLPAAQLIPNNNNNNNNTMPTESRGHTRTRSSNTKSSSDSRERERGKQPSQKAMLSKALAKANTAVQLDNAQDYQSARRSYSEACDLLQHVLARTTGEEDKKKLEAIRRTYTSRIDELDGMVPAQAVAYSSKALPARPESLEYNGMEVRPSYDDDFDDPFYGTATTTRYGSTPTPDSRNLSTPVPKEQPAPSLQSSFNKSPIRRNFEGSLNIPRAQDNYMPAPLSPRRPISPGRPASPEHIVRQDFSMPADRLAPAIDMSKGHTRNPSHESTSWLDPIDESGGSAASSVHSRTSSRGYRRKHIRAFSGDTEAEFDAALDAAVEAAYDEGYEPMDSSDIMYDDRHTDEDDEDDRVVANAMRRVEWAKEQVRQTEREAAIEAARERDLQRRMQEESRISTYDEGGFYNGDSSDEEEERMLEDMTRNLAMQSFTFDQPSRQQSGSGRDRESDSSGVTQRTWHSSMGSNPPPTASTVLSTVTEMPPMSAKAAAPPPSLPPPQALPQIPPNNVRNRRLSGQNAKQLKIETAKINPPPPPGPISALQAKPGNYIAQQRQAMSATSTRPGPFSNRVPSSPGRNANPTILAPPTPPSPRHNRVSSEEYDEFEEMRTDSPTSVRPALRKNQSSSSLRSQKTRQLSVANTDITDISPNTPMNVMSGSLSSRQPAMPTLPTPIVTAFSQKITGGFGGLYLFDSDFHSPLPGSPTSINQAGPEVPLPLEPCPADAMLRPFWLMRALYQTLCHPRGGYITNKLFIPRDVWKVKGVKLRAIDDKSSQCDLLTAALLNLARVDSNDADAVLEEMQSFENVLEQVQITLTKKLGNEVGIQGMARENDGGDAMPAVPRSASVSGKGAFSWRRLRSKGSAANMSSAYGSRGNSGGTGAPSIPEKEVMGNGSGTLPSLPMVANPSSRPAKRDVHNVQFDGPYALYMLSLARLFDAAQTVDLIARQVDDPGLRHADKTQVGLELCTRHAAEFFGFYICRFVLSDLGLLLDKFVKRGSEWVLV</sequence>
<dbReference type="PANTHER" id="PTHR37327:SF1">
    <property type="entry name" value="MICROTUBULE INTERACTING AND TRANSPORT DOMAIN-CONTAINING PROTEIN"/>
    <property type="match status" value="1"/>
</dbReference>